<evidence type="ECO:0000313" key="1">
    <source>
        <dbReference type="EMBL" id="QJA71344.1"/>
    </source>
</evidence>
<dbReference type="EMBL" id="MT141865">
    <property type="protein sequence ID" value="QJA71344.1"/>
    <property type="molecule type" value="Genomic_DNA"/>
</dbReference>
<reference evidence="1" key="1">
    <citation type="submission" date="2020-03" db="EMBL/GenBank/DDBJ databases">
        <title>The deep terrestrial virosphere.</title>
        <authorList>
            <person name="Holmfeldt K."/>
            <person name="Nilsson E."/>
            <person name="Simone D."/>
            <person name="Lopez-Fernandez M."/>
            <person name="Wu X."/>
            <person name="de Brujin I."/>
            <person name="Lundin D."/>
            <person name="Andersson A."/>
            <person name="Bertilsson S."/>
            <person name="Dopson M."/>
        </authorList>
    </citation>
    <scope>NUCLEOTIDE SEQUENCE</scope>
    <source>
        <strain evidence="1">MM415A03257</strain>
    </source>
</reference>
<accession>A0A6M3JMI5</accession>
<proteinExistence type="predicted"/>
<organism evidence="1">
    <name type="scientific">viral metagenome</name>
    <dbReference type="NCBI Taxonomy" id="1070528"/>
    <lineage>
        <taxon>unclassified sequences</taxon>
        <taxon>metagenomes</taxon>
        <taxon>organismal metagenomes</taxon>
    </lineage>
</organism>
<protein>
    <recommendedName>
        <fullName evidence="2">Methyltransferase</fullName>
    </recommendedName>
</protein>
<gene>
    <name evidence="1" type="ORF">MM415A03257_0011</name>
</gene>
<name>A0A6M3JMI5_9ZZZZ</name>
<dbReference type="AlphaFoldDB" id="A0A6M3JMI5"/>
<sequence>MSYRPITDVWILARSKVKFYGAYPAGFLHRARALLGVSDQDAVLHVCAGQVREYPYRGFGPHDKTVDLDPAVAPDYLMDVRDGLPPGPWAAALIDRPYTLDDADRYAPKREALPALNDLIRTAFAVLPNDGRVGVLDYIWPSPRNAKEVAVIAVGTGRNNRARWYTVWERER</sequence>
<evidence type="ECO:0008006" key="2">
    <source>
        <dbReference type="Google" id="ProtNLM"/>
    </source>
</evidence>